<accession>A0AAP0QBE3</accession>
<proteinExistence type="predicted"/>
<reference evidence="1 2" key="1">
    <citation type="submission" date="2024-05" db="EMBL/GenBank/DDBJ databases">
        <title>Haplotype-resolved chromosome-level genome assembly of Huyou (Citrus changshanensis).</title>
        <authorList>
            <person name="Miao C."/>
            <person name="Chen W."/>
            <person name="Wu Y."/>
            <person name="Wang L."/>
            <person name="Zhao S."/>
            <person name="Grierson D."/>
            <person name="Xu C."/>
            <person name="Chen K."/>
        </authorList>
    </citation>
    <scope>NUCLEOTIDE SEQUENCE [LARGE SCALE GENOMIC DNA]</scope>
    <source>
        <strain evidence="1">01-14</strain>
        <tissue evidence="1">Leaf</tissue>
    </source>
</reference>
<organism evidence="1 2">
    <name type="scientific">Citrus x changshan-huyou</name>
    <dbReference type="NCBI Taxonomy" id="2935761"/>
    <lineage>
        <taxon>Eukaryota</taxon>
        <taxon>Viridiplantae</taxon>
        <taxon>Streptophyta</taxon>
        <taxon>Embryophyta</taxon>
        <taxon>Tracheophyta</taxon>
        <taxon>Spermatophyta</taxon>
        <taxon>Magnoliopsida</taxon>
        <taxon>eudicotyledons</taxon>
        <taxon>Gunneridae</taxon>
        <taxon>Pentapetalae</taxon>
        <taxon>rosids</taxon>
        <taxon>malvids</taxon>
        <taxon>Sapindales</taxon>
        <taxon>Rutaceae</taxon>
        <taxon>Aurantioideae</taxon>
        <taxon>Citrus</taxon>
    </lineage>
</organism>
<name>A0AAP0QBE3_9ROSI</name>
<keyword evidence="2" id="KW-1185">Reference proteome</keyword>
<gene>
    <name evidence="1" type="ORF">WN944_023828</name>
</gene>
<comment type="caution">
    <text evidence="1">The sequence shown here is derived from an EMBL/GenBank/DDBJ whole genome shotgun (WGS) entry which is preliminary data.</text>
</comment>
<dbReference type="Proteomes" id="UP001428341">
    <property type="component" value="Unassembled WGS sequence"/>
</dbReference>
<protein>
    <submittedName>
        <fullName evidence="1">Uncharacterized protein</fullName>
    </submittedName>
</protein>
<dbReference type="AlphaFoldDB" id="A0AAP0QBE3"/>
<dbReference type="EMBL" id="JBCGBO010000024">
    <property type="protein sequence ID" value="KAK9180694.1"/>
    <property type="molecule type" value="Genomic_DNA"/>
</dbReference>
<sequence length="112" mass="12933">MVDDSTHIYVRFMGTKYKIGLVDPDTMSIIALINEVMSRACNRHIKGDEKYELSITQSWNGEVVNIYNDDDFFSQWAMPNNRGFLKLHFHLDLKDTKGDSMKILLFPSQPSS</sequence>
<evidence type="ECO:0000313" key="1">
    <source>
        <dbReference type="EMBL" id="KAK9180694.1"/>
    </source>
</evidence>
<evidence type="ECO:0000313" key="2">
    <source>
        <dbReference type="Proteomes" id="UP001428341"/>
    </source>
</evidence>